<dbReference type="VEuPathDB" id="TrichDB:TVAGG3_0053910"/>
<dbReference type="Proteomes" id="UP000001542">
    <property type="component" value="Unassembled WGS sequence"/>
</dbReference>
<dbReference type="SMR" id="A2FJQ5"/>
<gene>
    <name evidence="6" type="ORF">TVAG_370580</name>
</gene>
<name>A2FJQ5_TRIV3</name>
<dbReference type="STRING" id="5722.A2FJQ5"/>
<dbReference type="InterPro" id="IPR003126">
    <property type="entry name" value="Znf_UBR"/>
</dbReference>
<evidence type="ECO:0000313" key="6">
    <source>
        <dbReference type="EMBL" id="EAX94887.1"/>
    </source>
</evidence>
<protein>
    <recommendedName>
        <fullName evidence="5">UBR-type domain-containing protein</fullName>
    </recommendedName>
</protein>
<organism evidence="6 7">
    <name type="scientific">Trichomonas vaginalis (strain ATCC PRA-98 / G3)</name>
    <dbReference type="NCBI Taxonomy" id="412133"/>
    <lineage>
        <taxon>Eukaryota</taxon>
        <taxon>Metamonada</taxon>
        <taxon>Parabasalia</taxon>
        <taxon>Trichomonadida</taxon>
        <taxon>Trichomonadidae</taxon>
        <taxon>Trichomonas</taxon>
    </lineage>
</organism>
<dbReference type="EMBL" id="DS113833">
    <property type="protein sequence ID" value="EAX94887.1"/>
    <property type="molecule type" value="Genomic_DNA"/>
</dbReference>
<dbReference type="SMART" id="SM00396">
    <property type="entry name" value="ZnF_UBR1"/>
    <property type="match status" value="2"/>
</dbReference>
<dbReference type="PROSITE" id="PS51157">
    <property type="entry name" value="ZF_UBR"/>
    <property type="match status" value="1"/>
</dbReference>
<feature type="zinc finger region" description="UBR-type" evidence="4">
    <location>
        <begin position="85"/>
        <end position="156"/>
    </location>
</feature>
<accession>A2FJQ5</accession>
<evidence type="ECO:0000259" key="5">
    <source>
        <dbReference type="PROSITE" id="PS51157"/>
    </source>
</evidence>
<dbReference type="GO" id="GO:0008270">
    <property type="term" value="F:zinc ion binding"/>
    <property type="evidence" value="ECO:0007669"/>
    <property type="project" value="UniProtKB-KW"/>
</dbReference>
<evidence type="ECO:0000256" key="4">
    <source>
        <dbReference type="PROSITE-ProRule" id="PRU00508"/>
    </source>
</evidence>
<dbReference type="KEGG" id="tva:4752630"/>
<reference evidence="6" key="1">
    <citation type="submission" date="2006-10" db="EMBL/GenBank/DDBJ databases">
        <authorList>
            <person name="Amadeo P."/>
            <person name="Zhao Q."/>
            <person name="Wortman J."/>
            <person name="Fraser-Liggett C."/>
            <person name="Carlton J."/>
        </authorList>
    </citation>
    <scope>NUCLEOTIDE SEQUENCE</scope>
    <source>
        <strain evidence="6">G3</strain>
    </source>
</reference>
<evidence type="ECO:0000256" key="1">
    <source>
        <dbReference type="ARBA" id="ARBA00022723"/>
    </source>
</evidence>
<dbReference type="RefSeq" id="XP_001307817.1">
    <property type="nucleotide sequence ID" value="XM_001307816.1"/>
</dbReference>
<proteinExistence type="predicted"/>
<sequence>MNTDLKCPVCQEKYSINTNIPMNLHTHIKGEPQKKHQVICSNCLDFYKIKSLSHIEIISSYEPDQETIDKIKRQSNSEENSGTNSKCNFAVNGITPVKQVYYQCLTCTQSKGLPICESCAKTCHKGHLLVVLQNGFLTGCACGQNMLHRPCKCLIDESSLPCTNLISKERQVQHGYACFTCGLDFVCNSCAQICHRGHYLKEIEFSENVCKCGLNRGITTCKCNRCSIKIPNDTTTPTLPENLEN</sequence>
<dbReference type="Pfam" id="PF02207">
    <property type="entry name" value="zf-UBR"/>
    <property type="match status" value="1"/>
</dbReference>
<reference evidence="6" key="2">
    <citation type="journal article" date="2007" name="Science">
        <title>Draft genome sequence of the sexually transmitted pathogen Trichomonas vaginalis.</title>
        <authorList>
            <person name="Carlton J.M."/>
            <person name="Hirt R.P."/>
            <person name="Silva J.C."/>
            <person name="Delcher A.L."/>
            <person name="Schatz M."/>
            <person name="Zhao Q."/>
            <person name="Wortman J.R."/>
            <person name="Bidwell S.L."/>
            <person name="Alsmark U.C.M."/>
            <person name="Besteiro S."/>
            <person name="Sicheritz-Ponten T."/>
            <person name="Noel C.J."/>
            <person name="Dacks J.B."/>
            <person name="Foster P.G."/>
            <person name="Simillion C."/>
            <person name="Van de Peer Y."/>
            <person name="Miranda-Saavedra D."/>
            <person name="Barton G.J."/>
            <person name="Westrop G.D."/>
            <person name="Mueller S."/>
            <person name="Dessi D."/>
            <person name="Fiori P.L."/>
            <person name="Ren Q."/>
            <person name="Paulsen I."/>
            <person name="Zhang H."/>
            <person name="Bastida-Corcuera F.D."/>
            <person name="Simoes-Barbosa A."/>
            <person name="Brown M.T."/>
            <person name="Hayes R.D."/>
            <person name="Mukherjee M."/>
            <person name="Okumura C.Y."/>
            <person name="Schneider R."/>
            <person name="Smith A.J."/>
            <person name="Vanacova S."/>
            <person name="Villalvazo M."/>
            <person name="Haas B.J."/>
            <person name="Pertea M."/>
            <person name="Feldblyum T.V."/>
            <person name="Utterback T.R."/>
            <person name="Shu C.L."/>
            <person name="Osoegawa K."/>
            <person name="de Jong P.J."/>
            <person name="Hrdy I."/>
            <person name="Horvathova L."/>
            <person name="Zubacova Z."/>
            <person name="Dolezal P."/>
            <person name="Malik S.B."/>
            <person name="Logsdon J.M. Jr."/>
            <person name="Henze K."/>
            <person name="Gupta A."/>
            <person name="Wang C.C."/>
            <person name="Dunne R.L."/>
            <person name="Upcroft J.A."/>
            <person name="Upcroft P."/>
            <person name="White O."/>
            <person name="Salzberg S.L."/>
            <person name="Tang P."/>
            <person name="Chiu C.-H."/>
            <person name="Lee Y.-S."/>
            <person name="Embley T.M."/>
            <person name="Coombs G.H."/>
            <person name="Mottram J.C."/>
            <person name="Tachezy J."/>
            <person name="Fraser-Liggett C.M."/>
            <person name="Johnson P.J."/>
        </authorList>
    </citation>
    <scope>NUCLEOTIDE SEQUENCE [LARGE SCALE GENOMIC DNA]</scope>
    <source>
        <strain evidence="6">G3</strain>
    </source>
</reference>
<keyword evidence="3" id="KW-0862">Zinc</keyword>
<keyword evidence="1" id="KW-0479">Metal-binding</keyword>
<feature type="domain" description="UBR-type" evidence="5">
    <location>
        <begin position="85"/>
        <end position="156"/>
    </location>
</feature>
<dbReference type="OrthoDB" id="2434667at2759"/>
<keyword evidence="2" id="KW-0863">Zinc-finger</keyword>
<keyword evidence="7" id="KW-1185">Reference proteome</keyword>
<evidence type="ECO:0000313" key="7">
    <source>
        <dbReference type="Proteomes" id="UP000001542"/>
    </source>
</evidence>
<dbReference type="VEuPathDB" id="TrichDB:TVAG_370580"/>
<dbReference type="AlphaFoldDB" id="A2FJQ5"/>
<evidence type="ECO:0000256" key="2">
    <source>
        <dbReference type="ARBA" id="ARBA00022771"/>
    </source>
</evidence>
<evidence type="ECO:0000256" key="3">
    <source>
        <dbReference type="ARBA" id="ARBA00022833"/>
    </source>
</evidence>
<dbReference type="InParanoid" id="A2FJQ5"/>